<gene>
    <name evidence="4" type="ORF">EYW49_19130</name>
</gene>
<dbReference type="InterPro" id="IPR050748">
    <property type="entry name" value="Glycosyltrans_8_dom-fam"/>
</dbReference>
<dbReference type="PANTHER" id="PTHR13778:SF47">
    <property type="entry name" value="LIPOPOLYSACCHARIDE 1,3-GALACTOSYLTRANSFERASE"/>
    <property type="match status" value="1"/>
</dbReference>
<keyword evidence="2 4" id="KW-0808">Transferase</keyword>
<keyword evidence="3" id="KW-0479">Metal-binding</keyword>
<dbReference type="SUPFAM" id="SSF53448">
    <property type="entry name" value="Nucleotide-diphospho-sugar transferases"/>
    <property type="match status" value="1"/>
</dbReference>
<dbReference type="OrthoDB" id="5672604at2"/>
<evidence type="ECO:0000313" key="5">
    <source>
        <dbReference type="Proteomes" id="UP000292781"/>
    </source>
</evidence>
<organism evidence="4 5">
    <name type="scientific">Siculibacillus lacustris</name>
    <dbReference type="NCBI Taxonomy" id="1549641"/>
    <lineage>
        <taxon>Bacteria</taxon>
        <taxon>Pseudomonadati</taxon>
        <taxon>Pseudomonadota</taxon>
        <taxon>Alphaproteobacteria</taxon>
        <taxon>Hyphomicrobiales</taxon>
        <taxon>Ancalomicrobiaceae</taxon>
        <taxon>Siculibacillus</taxon>
    </lineage>
</organism>
<name>A0A4Q9VI65_9HYPH</name>
<dbReference type="Proteomes" id="UP000292781">
    <property type="component" value="Unassembled WGS sequence"/>
</dbReference>
<evidence type="ECO:0000256" key="2">
    <source>
        <dbReference type="ARBA" id="ARBA00022679"/>
    </source>
</evidence>
<evidence type="ECO:0000256" key="1">
    <source>
        <dbReference type="ARBA" id="ARBA00022676"/>
    </source>
</evidence>
<dbReference type="CDD" id="cd04194">
    <property type="entry name" value="GT8_A4GalT_like"/>
    <property type="match status" value="1"/>
</dbReference>
<sequence length="307" mass="34534">MAMKFKLCCATDENYTQMTSVMIVSALANSREDISEIHVFCHRLAPASLDLLRQLAPDLVHIHDHRRIPPMIAAVPLAVRPSAAMWMRVMAPDVIPVSDERIVYLDCDAVVDRRLDALTRLDLEGRVVAAVEDFAKAKHAGWNERLGLPLDTPYFNSGVLVIDHRRYVEEGWSQRITDISREMPDKLVRVDQDAFNIACARAGGWTKLDPTYNAHASSARTKRGGVAEVFAGAHVIHFVGRRKPTDVDCTHAAKDVFLRYRAMSPYADVPLRGVMAREVYNRLRATWEAIRLAAWTVTAPVIRRLRG</sequence>
<dbReference type="InterPro" id="IPR002495">
    <property type="entry name" value="Glyco_trans_8"/>
</dbReference>
<evidence type="ECO:0000313" key="4">
    <source>
        <dbReference type="EMBL" id="TBW33970.1"/>
    </source>
</evidence>
<keyword evidence="5" id="KW-1185">Reference proteome</keyword>
<dbReference type="InterPro" id="IPR029044">
    <property type="entry name" value="Nucleotide-diphossugar_trans"/>
</dbReference>
<proteinExistence type="predicted"/>
<dbReference type="Pfam" id="PF01501">
    <property type="entry name" value="Glyco_transf_8"/>
    <property type="match status" value="1"/>
</dbReference>
<dbReference type="AlphaFoldDB" id="A0A4Q9VI65"/>
<accession>A0A4Q9VI65</accession>
<dbReference type="GO" id="GO:0016757">
    <property type="term" value="F:glycosyltransferase activity"/>
    <property type="evidence" value="ECO:0007669"/>
    <property type="project" value="UniProtKB-KW"/>
</dbReference>
<comment type="caution">
    <text evidence="4">The sequence shown here is derived from an EMBL/GenBank/DDBJ whole genome shotgun (WGS) entry which is preliminary data.</text>
</comment>
<evidence type="ECO:0000256" key="3">
    <source>
        <dbReference type="ARBA" id="ARBA00022723"/>
    </source>
</evidence>
<protein>
    <submittedName>
        <fullName evidence="4">Glycosyltransferase family 8 protein</fullName>
    </submittedName>
</protein>
<keyword evidence="1" id="KW-0328">Glycosyltransferase</keyword>
<dbReference type="EMBL" id="SJFN01000037">
    <property type="protein sequence ID" value="TBW33970.1"/>
    <property type="molecule type" value="Genomic_DNA"/>
</dbReference>
<dbReference type="GO" id="GO:0046872">
    <property type="term" value="F:metal ion binding"/>
    <property type="evidence" value="ECO:0007669"/>
    <property type="project" value="UniProtKB-KW"/>
</dbReference>
<reference evidence="4 5" key="1">
    <citation type="submission" date="2019-02" db="EMBL/GenBank/DDBJ databases">
        <title>Siculibacillus lacustris gen. nov., sp. nov., a new rosette-forming bacterium isolated from a freshwater crater lake (Lake St. Ana, Romania).</title>
        <authorList>
            <person name="Felfoldi T."/>
            <person name="Marton Z."/>
            <person name="Szabo A."/>
            <person name="Mentes A."/>
            <person name="Boka K."/>
            <person name="Marialigeti K."/>
            <person name="Mathe I."/>
            <person name="Koncz M."/>
            <person name="Schumann P."/>
            <person name="Toth E."/>
        </authorList>
    </citation>
    <scope>NUCLEOTIDE SEQUENCE [LARGE SCALE GENOMIC DNA]</scope>
    <source>
        <strain evidence="4 5">SA-279</strain>
    </source>
</reference>
<dbReference type="Gene3D" id="3.90.550.10">
    <property type="entry name" value="Spore Coat Polysaccharide Biosynthesis Protein SpsA, Chain A"/>
    <property type="match status" value="1"/>
</dbReference>
<dbReference type="PANTHER" id="PTHR13778">
    <property type="entry name" value="GLYCOSYLTRANSFERASE 8 DOMAIN-CONTAINING PROTEIN"/>
    <property type="match status" value="1"/>
</dbReference>